<evidence type="ECO:0000313" key="6">
    <source>
        <dbReference type="Proteomes" id="UP000265643"/>
    </source>
</evidence>
<comment type="caution">
    <text evidence="5">The sequence shown here is derived from an EMBL/GenBank/DDBJ whole genome shotgun (WGS) entry which is preliminary data.</text>
</comment>
<dbReference type="AlphaFoldDB" id="A0A391P371"/>
<evidence type="ECO:0000259" key="4">
    <source>
        <dbReference type="PROSITE" id="PS51379"/>
    </source>
</evidence>
<dbReference type="Gene3D" id="3.40.50.360">
    <property type="match status" value="1"/>
</dbReference>
<feature type="domain" description="4Fe-4S ferredoxin-type" evidence="4">
    <location>
        <begin position="239"/>
        <end position="264"/>
    </location>
</feature>
<organism evidence="5 6">
    <name type="scientific">Mediterraneibacter butyricigenes</name>
    <dbReference type="NCBI Taxonomy" id="2316025"/>
    <lineage>
        <taxon>Bacteria</taxon>
        <taxon>Bacillati</taxon>
        <taxon>Bacillota</taxon>
        <taxon>Clostridia</taxon>
        <taxon>Lachnospirales</taxon>
        <taxon>Lachnospiraceae</taxon>
        <taxon>Mediterraneibacter</taxon>
    </lineage>
</organism>
<sequence length="287" mass="31492">MKNSPISKICTVTFSPCGNVSDVAQFLAQKLSTHLSLPVETYDFTLPRQRTKDFIFQATDLVLVGTPVYAGRVPNKIMPYIQDHFQGNGGIAIPLVAFGNRSYDNALIELRNLLEHNAFHTIAAAAVSTSHSFSDQIGHGRPDFSDFELLHTFAAQICSKLSGPVDRFSSDRCAASLFPPVDVPGENPPTTYYTPLGVDGKPAKFLKAVPKTHPDRCQQCGLCATKCPMGSIDEKDPAIITGICIKCQTCVRSCPTHAKYFDDPAFLSHVEMLKQNYTKPAKSEFFL</sequence>
<evidence type="ECO:0000256" key="3">
    <source>
        <dbReference type="ARBA" id="ARBA00023014"/>
    </source>
</evidence>
<name>A0A391P371_9FIRM</name>
<gene>
    <name evidence="5" type="primary">fesA</name>
    <name evidence="5" type="ORF">KGMB01110_20660</name>
</gene>
<dbReference type="RefSeq" id="WP_243112792.1">
    <property type="nucleotide sequence ID" value="NZ_BHGK01000001.1"/>
</dbReference>
<dbReference type="EMBL" id="BHGK01000001">
    <property type="protein sequence ID" value="GCA67630.1"/>
    <property type="molecule type" value="Genomic_DNA"/>
</dbReference>
<dbReference type="Gene3D" id="3.30.70.20">
    <property type="match status" value="1"/>
</dbReference>
<dbReference type="PROSITE" id="PS51379">
    <property type="entry name" value="4FE4S_FER_2"/>
    <property type="match status" value="2"/>
</dbReference>
<dbReference type="SUPFAM" id="SSF52218">
    <property type="entry name" value="Flavoproteins"/>
    <property type="match status" value="1"/>
</dbReference>
<accession>A0A391P371</accession>
<protein>
    <submittedName>
        <fullName evidence="5">Ferredoxin</fullName>
    </submittedName>
</protein>
<proteinExistence type="predicted"/>
<dbReference type="InterPro" id="IPR029039">
    <property type="entry name" value="Flavoprotein-like_sf"/>
</dbReference>
<evidence type="ECO:0000313" key="5">
    <source>
        <dbReference type="EMBL" id="GCA67630.1"/>
    </source>
</evidence>
<evidence type="ECO:0000256" key="1">
    <source>
        <dbReference type="ARBA" id="ARBA00022723"/>
    </source>
</evidence>
<keyword evidence="6" id="KW-1185">Reference proteome</keyword>
<keyword evidence="3" id="KW-0411">Iron-sulfur</keyword>
<dbReference type="GO" id="GO:0051536">
    <property type="term" value="F:iron-sulfur cluster binding"/>
    <property type="evidence" value="ECO:0007669"/>
    <property type="project" value="UniProtKB-KW"/>
</dbReference>
<dbReference type="InterPro" id="IPR017900">
    <property type="entry name" value="4Fe4S_Fe_S_CS"/>
</dbReference>
<dbReference type="InterPro" id="IPR017896">
    <property type="entry name" value="4Fe4S_Fe-S-bd"/>
</dbReference>
<dbReference type="PROSITE" id="PS00198">
    <property type="entry name" value="4FE4S_FER_1"/>
    <property type="match status" value="1"/>
</dbReference>
<dbReference type="PANTHER" id="PTHR43122:SF1">
    <property type="entry name" value="IRON-SULFUR-BINDING PROTEIN"/>
    <property type="match status" value="1"/>
</dbReference>
<dbReference type="Pfam" id="PF13187">
    <property type="entry name" value="Fer4_9"/>
    <property type="match status" value="1"/>
</dbReference>
<keyword evidence="2" id="KW-0408">Iron</keyword>
<dbReference type="Proteomes" id="UP000265643">
    <property type="component" value="Unassembled WGS sequence"/>
</dbReference>
<dbReference type="PANTHER" id="PTHR43122">
    <property type="entry name" value="FERREDOXIN SUBUNIT OF PYRUVATE:FLAVODOXIN OXIDOREDUCTASE-RELATED"/>
    <property type="match status" value="1"/>
</dbReference>
<reference evidence="6" key="1">
    <citation type="submission" date="2018-09" db="EMBL/GenBank/DDBJ databases">
        <title>Draft Genome Sequence of Mediterraneibacter sp. KCTC 15684.</title>
        <authorList>
            <person name="Kim J.S."/>
            <person name="Han K.I."/>
            <person name="Suh M.K."/>
            <person name="Lee K.C."/>
            <person name="Eom M.K."/>
            <person name="Lee J.H."/>
            <person name="Park S.H."/>
            <person name="Kang S.W."/>
            <person name="Park J.E."/>
            <person name="Oh B.S."/>
            <person name="Yu S.Y."/>
            <person name="Choi S.H."/>
            <person name="Lee D.H."/>
            <person name="Yoon H."/>
            <person name="Kim B."/>
            <person name="Yang S.J."/>
            <person name="Lee J.S."/>
        </authorList>
    </citation>
    <scope>NUCLEOTIDE SEQUENCE [LARGE SCALE GENOMIC DNA]</scope>
    <source>
        <strain evidence="6">KCTC 15684</strain>
    </source>
</reference>
<keyword evidence="1" id="KW-0479">Metal-binding</keyword>
<feature type="domain" description="4Fe-4S ferredoxin-type" evidence="4">
    <location>
        <begin position="208"/>
        <end position="237"/>
    </location>
</feature>
<dbReference type="SUPFAM" id="SSF54862">
    <property type="entry name" value="4Fe-4S ferredoxins"/>
    <property type="match status" value="1"/>
</dbReference>
<dbReference type="GO" id="GO:0046872">
    <property type="term" value="F:metal ion binding"/>
    <property type="evidence" value="ECO:0007669"/>
    <property type="project" value="UniProtKB-KW"/>
</dbReference>
<evidence type="ECO:0000256" key="2">
    <source>
        <dbReference type="ARBA" id="ARBA00023004"/>
    </source>
</evidence>